<evidence type="ECO:0000256" key="5">
    <source>
        <dbReference type="PIRSR" id="PIRSR015582-2"/>
    </source>
</evidence>
<organism evidence="7 8">
    <name type="scientific">Tamaricihabitans halophyticus</name>
    <dbReference type="NCBI Taxonomy" id="1262583"/>
    <lineage>
        <taxon>Bacteria</taxon>
        <taxon>Bacillati</taxon>
        <taxon>Actinomycetota</taxon>
        <taxon>Actinomycetes</taxon>
        <taxon>Pseudonocardiales</taxon>
        <taxon>Pseudonocardiaceae</taxon>
        <taxon>Tamaricihabitans</taxon>
    </lineage>
</organism>
<feature type="binding site" evidence="4">
    <location>
        <position position="64"/>
    </location>
    <ligand>
        <name>substrate</name>
    </ligand>
</feature>
<dbReference type="AlphaFoldDB" id="A0A4R2R4L2"/>
<keyword evidence="8" id="KW-1185">Reference proteome</keyword>
<dbReference type="InterPro" id="IPR011206">
    <property type="entry name" value="Citrate_lyase_beta/mcl1/mcl2"/>
</dbReference>
<dbReference type="GO" id="GO:0016829">
    <property type="term" value="F:lyase activity"/>
    <property type="evidence" value="ECO:0007669"/>
    <property type="project" value="UniProtKB-KW"/>
</dbReference>
<dbReference type="SUPFAM" id="SSF51621">
    <property type="entry name" value="Phosphoenolpyruvate/pyruvate domain"/>
    <property type="match status" value="1"/>
</dbReference>
<dbReference type="InterPro" id="IPR015813">
    <property type="entry name" value="Pyrv/PenolPyrv_kinase-like_dom"/>
</dbReference>
<dbReference type="PANTHER" id="PTHR32308:SF10">
    <property type="entry name" value="CITRATE LYASE SUBUNIT BETA"/>
    <property type="match status" value="1"/>
</dbReference>
<keyword evidence="2 5" id="KW-0479">Metal-binding</keyword>
<accession>A0A4R2R4L2</accession>
<dbReference type="GO" id="GO:0000287">
    <property type="term" value="F:magnesium ion binding"/>
    <property type="evidence" value="ECO:0007669"/>
    <property type="project" value="TreeGrafter"/>
</dbReference>
<gene>
    <name evidence="7" type="ORF">EV191_101583</name>
</gene>
<dbReference type="PANTHER" id="PTHR32308">
    <property type="entry name" value="LYASE BETA SUBUNIT, PUTATIVE (AFU_ORTHOLOGUE AFUA_4G13030)-RELATED"/>
    <property type="match status" value="1"/>
</dbReference>
<dbReference type="Proteomes" id="UP000294911">
    <property type="component" value="Unassembled WGS sequence"/>
</dbReference>
<comment type="cofactor">
    <cofactor evidence="1">
        <name>Mg(2+)</name>
        <dbReference type="ChEBI" id="CHEBI:18420"/>
    </cofactor>
</comment>
<feature type="binding site" evidence="5">
    <location>
        <position position="119"/>
    </location>
    <ligand>
        <name>Mg(2+)</name>
        <dbReference type="ChEBI" id="CHEBI:18420"/>
    </ligand>
</feature>
<comment type="caution">
    <text evidence="7">The sequence shown here is derived from an EMBL/GenBank/DDBJ whole genome shotgun (WGS) entry which is preliminary data.</text>
</comment>
<evidence type="ECO:0000256" key="1">
    <source>
        <dbReference type="ARBA" id="ARBA00001946"/>
    </source>
</evidence>
<keyword evidence="3 5" id="KW-0460">Magnesium</keyword>
<evidence type="ECO:0000256" key="2">
    <source>
        <dbReference type="ARBA" id="ARBA00022723"/>
    </source>
</evidence>
<dbReference type="InterPro" id="IPR040442">
    <property type="entry name" value="Pyrv_kinase-like_dom_sf"/>
</dbReference>
<evidence type="ECO:0000259" key="6">
    <source>
        <dbReference type="Pfam" id="PF03328"/>
    </source>
</evidence>
<reference evidence="7 8" key="1">
    <citation type="submission" date="2019-03" db="EMBL/GenBank/DDBJ databases">
        <title>Genomic Encyclopedia of Type Strains, Phase IV (KMG-IV): sequencing the most valuable type-strain genomes for metagenomic binning, comparative biology and taxonomic classification.</title>
        <authorList>
            <person name="Goeker M."/>
        </authorList>
    </citation>
    <scope>NUCLEOTIDE SEQUENCE [LARGE SCALE GENOMIC DNA]</scope>
    <source>
        <strain evidence="7 8">DSM 45765</strain>
    </source>
</reference>
<keyword evidence="7" id="KW-0456">Lyase</keyword>
<evidence type="ECO:0000256" key="3">
    <source>
        <dbReference type="ARBA" id="ARBA00022842"/>
    </source>
</evidence>
<dbReference type="Pfam" id="PF03328">
    <property type="entry name" value="HpcH_HpaI"/>
    <property type="match status" value="1"/>
</dbReference>
<sequence length="281" mass="29558">MNRRRSWLYVPATRPELVPKAVATGTDAIVVDLEDSVPPAARPGARSTVADLARTEFGAPLYVRINSVEDDGLADLRALAGSRISGIRLPKCADPGAVAEVGQLLAELVPEAELHLIVESAAGMERLGELLTAHPAVAGIGLGEADLAADLRCDTELLDWCANRLLIAARSAGKPVVQSVYSDLSDSDGLRTTTETGKARGYLGRSCIHPMQVSIVNAVHTPSAAEVDSAREVIRAVTEAERSGTATVVMPNGQFADRAMVRAARRVLAHEPAKASGDVDS</sequence>
<feature type="binding site" evidence="4">
    <location>
        <position position="119"/>
    </location>
    <ligand>
        <name>substrate</name>
    </ligand>
</feature>
<protein>
    <submittedName>
        <fullName evidence="7">Citrate lyase subunit beta/citryl-CoA lyase</fullName>
    </submittedName>
</protein>
<dbReference type="Gene3D" id="3.20.20.60">
    <property type="entry name" value="Phosphoenolpyruvate-binding domains"/>
    <property type="match status" value="1"/>
</dbReference>
<dbReference type="InterPro" id="IPR005000">
    <property type="entry name" value="Aldolase/citrate-lyase_domain"/>
</dbReference>
<evidence type="ECO:0000313" key="7">
    <source>
        <dbReference type="EMBL" id="TCP56638.1"/>
    </source>
</evidence>
<evidence type="ECO:0000256" key="4">
    <source>
        <dbReference type="PIRSR" id="PIRSR015582-1"/>
    </source>
</evidence>
<feature type="binding site" evidence="5">
    <location>
        <position position="146"/>
    </location>
    <ligand>
        <name>Mg(2+)</name>
        <dbReference type="ChEBI" id="CHEBI:18420"/>
    </ligand>
</feature>
<feature type="domain" description="HpcH/HpaI aldolase/citrate lyase" evidence="6">
    <location>
        <begin position="5"/>
        <end position="210"/>
    </location>
</feature>
<dbReference type="GO" id="GO:0006107">
    <property type="term" value="P:oxaloacetate metabolic process"/>
    <property type="evidence" value="ECO:0007669"/>
    <property type="project" value="TreeGrafter"/>
</dbReference>
<proteinExistence type="predicted"/>
<dbReference type="PIRSF" id="PIRSF015582">
    <property type="entry name" value="Cit_lyase_B"/>
    <property type="match status" value="1"/>
</dbReference>
<dbReference type="RefSeq" id="WP_132875212.1">
    <property type="nucleotide sequence ID" value="NZ_SLXQ01000001.1"/>
</dbReference>
<evidence type="ECO:0000313" key="8">
    <source>
        <dbReference type="Proteomes" id="UP000294911"/>
    </source>
</evidence>
<dbReference type="EMBL" id="SLXQ01000001">
    <property type="protein sequence ID" value="TCP56638.1"/>
    <property type="molecule type" value="Genomic_DNA"/>
</dbReference>
<dbReference type="OrthoDB" id="4322898at2"/>
<name>A0A4R2R4L2_9PSEU</name>